<keyword evidence="5" id="KW-0813">Transport</keyword>
<name>A0A939RWS7_9CELL</name>
<organism evidence="7 8">
    <name type="scientific">Actinotalea soli</name>
    <dbReference type="NCBI Taxonomy" id="2819234"/>
    <lineage>
        <taxon>Bacteria</taxon>
        <taxon>Bacillati</taxon>
        <taxon>Actinomycetota</taxon>
        <taxon>Actinomycetes</taxon>
        <taxon>Micrococcales</taxon>
        <taxon>Cellulomonadaceae</taxon>
        <taxon>Actinotalea</taxon>
    </lineage>
</organism>
<keyword evidence="2 5" id="KW-0812">Transmembrane</keyword>
<keyword evidence="4 5" id="KW-0472">Membrane</keyword>
<dbReference type="EMBL" id="JAGEMK010000008">
    <property type="protein sequence ID" value="MBO1752933.1"/>
    <property type="molecule type" value="Genomic_DNA"/>
</dbReference>
<evidence type="ECO:0000256" key="2">
    <source>
        <dbReference type="ARBA" id="ARBA00022692"/>
    </source>
</evidence>
<feature type="transmembrane region" description="Helical" evidence="5">
    <location>
        <begin position="252"/>
        <end position="273"/>
    </location>
</feature>
<feature type="transmembrane region" description="Helical" evidence="5">
    <location>
        <begin position="192"/>
        <end position="214"/>
    </location>
</feature>
<evidence type="ECO:0000256" key="5">
    <source>
        <dbReference type="RuleBase" id="RU363032"/>
    </source>
</evidence>
<proteinExistence type="inferred from homology"/>
<dbReference type="Gene3D" id="1.10.3720.10">
    <property type="entry name" value="MetI-like"/>
    <property type="match status" value="1"/>
</dbReference>
<evidence type="ECO:0000259" key="6">
    <source>
        <dbReference type="PROSITE" id="PS50928"/>
    </source>
</evidence>
<feature type="transmembrane region" description="Helical" evidence="5">
    <location>
        <begin position="93"/>
        <end position="113"/>
    </location>
</feature>
<dbReference type="PANTHER" id="PTHR43759">
    <property type="entry name" value="TREHALOSE TRANSPORT SYSTEM PERMEASE PROTEIN SUGA"/>
    <property type="match status" value="1"/>
</dbReference>
<sequence>MVSPLILTVLVLGAYPLVFIVGASLTESTLGNPFQEWAGLASAREVVASSDVTDALARGAGYAVGVAALSTVLGVVLALALSGLRRGGGLARGLLLLPLMTPPVVVAIVWRLVFNPAGGLLATLLGAVGYEGQAVAVLSSPGLALLGVAIADTWQWTPLVMLLVYAGLLGLDREVLEAAALDGAHGLRLVRHVVLPSVAGVVLAAFFVRLVLAFKVYDLVAVMTAGGPGQSTTVPSYLIHQAALQQFDLDRAAVITLLLAVVVTVVTVPVALLTRKVER</sequence>
<feature type="domain" description="ABC transmembrane type-1" evidence="6">
    <location>
        <begin position="56"/>
        <end position="270"/>
    </location>
</feature>
<feature type="transmembrane region" description="Helical" evidence="5">
    <location>
        <begin position="153"/>
        <end position="171"/>
    </location>
</feature>
<keyword evidence="3 5" id="KW-1133">Transmembrane helix</keyword>
<comment type="similarity">
    <text evidence="5">Belongs to the binding-protein-dependent transport system permease family.</text>
</comment>
<evidence type="ECO:0000313" key="7">
    <source>
        <dbReference type="EMBL" id="MBO1752933.1"/>
    </source>
</evidence>
<dbReference type="AlphaFoldDB" id="A0A939RWS7"/>
<dbReference type="Proteomes" id="UP000664209">
    <property type="component" value="Unassembled WGS sequence"/>
</dbReference>
<evidence type="ECO:0000256" key="4">
    <source>
        <dbReference type="ARBA" id="ARBA00023136"/>
    </source>
</evidence>
<evidence type="ECO:0000256" key="3">
    <source>
        <dbReference type="ARBA" id="ARBA00022989"/>
    </source>
</evidence>
<keyword evidence="8" id="KW-1185">Reference proteome</keyword>
<gene>
    <name evidence="7" type="ORF">J4G33_14060</name>
</gene>
<comment type="subcellular location">
    <subcellularLocation>
        <location evidence="5">Cell membrane</location>
        <topology evidence="5">Multi-pass membrane protein</topology>
    </subcellularLocation>
    <subcellularLocation>
        <location evidence="1">Membrane</location>
        <topology evidence="1">Multi-pass membrane protein</topology>
    </subcellularLocation>
</comment>
<dbReference type="PANTHER" id="PTHR43759:SF1">
    <property type="entry name" value="GLUCOSE IMPORT SYSTEM PERMEASE PROTEIN GLCT"/>
    <property type="match status" value="1"/>
</dbReference>
<dbReference type="InterPro" id="IPR035906">
    <property type="entry name" value="MetI-like_sf"/>
</dbReference>
<evidence type="ECO:0000256" key="1">
    <source>
        <dbReference type="ARBA" id="ARBA00004141"/>
    </source>
</evidence>
<dbReference type="InterPro" id="IPR000515">
    <property type="entry name" value="MetI-like"/>
</dbReference>
<dbReference type="SUPFAM" id="SSF161098">
    <property type="entry name" value="MetI-like"/>
    <property type="match status" value="1"/>
</dbReference>
<dbReference type="InterPro" id="IPR052730">
    <property type="entry name" value="Sugar_ABC_transporter"/>
</dbReference>
<dbReference type="CDD" id="cd06261">
    <property type="entry name" value="TM_PBP2"/>
    <property type="match status" value="1"/>
</dbReference>
<comment type="caution">
    <text evidence="7">The sequence shown here is derived from an EMBL/GenBank/DDBJ whole genome shotgun (WGS) entry which is preliminary data.</text>
</comment>
<dbReference type="GO" id="GO:0005886">
    <property type="term" value="C:plasma membrane"/>
    <property type="evidence" value="ECO:0007669"/>
    <property type="project" value="UniProtKB-SubCell"/>
</dbReference>
<dbReference type="PROSITE" id="PS50928">
    <property type="entry name" value="ABC_TM1"/>
    <property type="match status" value="1"/>
</dbReference>
<feature type="transmembrane region" description="Helical" evidence="5">
    <location>
        <begin position="5"/>
        <end position="25"/>
    </location>
</feature>
<accession>A0A939RWS7</accession>
<feature type="transmembrane region" description="Helical" evidence="5">
    <location>
        <begin position="60"/>
        <end position="81"/>
    </location>
</feature>
<reference evidence="7" key="1">
    <citation type="submission" date="2021-03" db="EMBL/GenBank/DDBJ databases">
        <title>Actinotalea soli sp. nov., isolated from soil.</title>
        <authorList>
            <person name="Ping W."/>
            <person name="Zhang J."/>
        </authorList>
    </citation>
    <scope>NUCLEOTIDE SEQUENCE</scope>
    <source>
        <strain evidence="7">BY-33</strain>
    </source>
</reference>
<dbReference type="GO" id="GO:0055085">
    <property type="term" value="P:transmembrane transport"/>
    <property type="evidence" value="ECO:0007669"/>
    <property type="project" value="InterPro"/>
</dbReference>
<protein>
    <submittedName>
        <fullName evidence="7">Sugar ABC transporter permease</fullName>
    </submittedName>
</protein>
<evidence type="ECO:0000313" key="8">
    <source>
        <dbReference type="Proteomes" id="UP000664209"/>
    </source>
</evidence>
<dbReference type="Pfam" id="PF00528">
    <property type="entry name" value="BPD_transp_1"/>
    <property type="match status" value="1"/>
</dbReference>